<dbReference type="Gene3D" id="3.90.1490.10">
    <property type="entry name" value="putative n-type atp pyrophosphatase, domain 2"/>
    <property type="match status" value="1"/>
</dbReference>
<dbReference type="Pfam" id="PF01902">
    <property type="entry name" value="Diphthami_syn_2"/>
    <property type="match status" value="1"/>
</dbReference>
<accession>A0ABV1KPX9</accession>
<keyword evidence="3" id="KW-1185">Reference proteome</keyword>
<evidence type="ECO:0000313" key="2">
    <source>
        <dbReference type="EMBL" id="MEQ4482136.1"/>
    </source>
</evidence>
<dbReference type="PANTHER" id="PTHR12196">
    <property type="entry name" value="DOMAIN OF UNKNOWN FUNCTION 71 DUF71 -CONTAINING PROTEIN"/>
    <property type="match status" value="1"/>
</dbReference>
<comment type="caution">
    <text evidence="2">The sequence shown here is derived from an EMBL/GenBank/DDBJ whole genome shotgun (WGS) entry which is preliminary data.</text>
</comment>
<dbReference type="InterPro" id="IPR014729">
    <property type="entry name" value="Rossmann-like_a/b/a_fold"/>
</dbReference>
<dbReference type="InterPro" id="IPR030662">
    <property type="entry name" value="DPH6/MJ0570"/>
</dbReference>
<sequence length="227" mass="25380">MTGSTVNSKVALSWSGGKDSCMTLDRLVRAGYEVVCLLTTVPQEIGRTFGHGEKLELIRAQAEALSLPLEFIACTFETYTDDYISALQGFKDQYGLEAIAFGDLFLEEHKEWGTGVAEAVGVEALYPLWMKPDGTRDALKTFVDSGFKAVVIRVSDRALSEEWLGREVDQAFYDDIVRERQVCPMGEGGEYHTFVYDGPLFKHPVSFEKGEILQLETTKRLELALYP</sequence>
<reference evidence="2 3" key="1">
    <citation type="journal article" date="2023" name="Genome Announc.">
        <title>Pan-Genome Analyses of the Genus Cohnella and Proposal of the Novel Species Cohnella silvisoli sp. nov., Isolated from Forest Soil.</title>
        <authorList>
            <person name="Wang C."/>
            <person name="Mao L."/>
            <person name="Bao G."/>
            <person name="Zhu H."/>
        </authorList>
    </citation>
    <scope>NUCLEOTIDE SEQUENCE [LARGE SCALE GENOMIC DNA]</scope>
    <source>
        <strain evidence="2 3">NL03-T5-1</strain>
    </source>
</reference>
<dbReference type="RefSeq" id="WP_232185198.1">
    <property type="nucleotide sequence ID" value="NZ_JAIOAP010000004.1"/>
</dbReference>
<dbReference type="Proteomes" id="UP001493487">
    <property type="component" value="Unassembled WGS sequence"/>
</dbReference>
<protein>
    <submittedName>
        <fullName evidence="2">Diphthine--ammonia ligase</fullName>
        <ecNumber evidence="2">6.3.1.14</ecNumber>
    </submittedName>
</protein>
<gene>
    <name evidence="2" type="ORF">QJS35_06975</name>
</gene>
<proteinExistence type="predicted"/>
<dbReference type="NCBIfam" id="TIGR00290">
    <property type="entry name" value="MJ0570_dom"/>
    <property type="match status" value="1"/>
</dbReference>
<feature type="domain" description="Diphthamide synthase" evidence="1">
    <location>
        <begin position="9"/>
        <end position="216"/>
    </location>
</feature>
<keyword evidence="2" id="KW-0436">Ligase</keyword>
<organism evidence="2 3">
    <name type="scientific">Cohnella silvisoli</name>
    <dbReference type="NCBI Taxonomy" id="2873699"/>
    <lineage>
        <taxon>Bacteria</taxon>
        <taxon>Bacillati</taxon>
        <taxon>Bacillota</taxon>
        <taxon>Bacilli</taxon>
        <taxon>Bacillales</taxon>
        <taxon>Paenibacillaceae</taxon>
        <taxon>Cohnella</taxon>
    </lineage>
</organism>
<dbReference type="PANTHER" id="PTHR12196:SF2">
    <property type="entry name" value="DIPHTHINE--AMMONIA LIGASE"/>
    <property type="match status" value="1"/>
</dbReference>
<dbReference type="SUPFAM" id="SSF52402">
    <property type="entry name" value="Adenine nucleotide alpha hydrolases-like"/>
    <property type="match status" value="1"/>
</dbReference>
<dbReference type="Gene3D" id="3.40.50.620">
    <property type="entry name" value="HUPs"/>
    <property type="match status" value="1"/>
</dbReference>
<dbReference type="GO" id="GO:0017178">
    <property type="term" value="F:diphthine-ammonia ligase activity"/>
    <property type="evidence" value="ECO:0007669"/>
    <property type="project" value="UniProtKB-EC"/>
</dbReference>
<dbReference type="EMBL" id="JASKHM010000003">
    <property type="protein sequence ID" value="MEQ4482136.1"/>
    <property type="molecule type" value="Genomic_DNA"/>
</dbReference>
<dbReference type="EC" id="6.3.1.14" evidence="2"/>
<dbReference type="InterPro" id="IPR002761">
    <property type="entry name" value="Diphthami_syn_dom"/>
</dbReference>
<name>A0ABV1KPX9_9BACL</name>
<evidence type="ECO:0000313" key="3">
    <source>
        <dbReference type="Proteomes" id="UP001493487"/>
    </source>
</evidence>
<evidence type="ECO:0000259" key="1">
    <source>
        <dbReference type="Pfam" id="PF01902"/>
    </source>
</evidence>
<dbReference type="CDD" id="cd01994">
    <property type="entry name" value="AANH_PF0828-like"/>
    <property type="match status" value="1"/>
</dbReference>